<dbReference type="AlphaFoldDB" id="A0AAD6UV06"/>
<protein>
    <submittedName>
        <fullName evidence="2">Uncharacterized protein</fullName>
    </submittedName>
</protein>
<keyword evidence="3" id="KW-1185">Reference proteome</keyword>
<feature type="region of interest" description="Disordered" evidence="1">
    <location>
        <begin position="280"/>
        <end position="299"/>
    </location>
</feature>
<dbReference type="Proteomes" id="UP001219525">
    <property type="component" value="Unassembled WGS sequence"/>
</dbReference>
<evidence type="ECO:0000256" key="1">
    <source>
        <dbReference type="SAM" id="MobiDB-lite"/>
    </source>
</evidence>
<accession>A0AAD6UV06</accession>
<comment type="caution">
    <text evidence="2">The sequence shown here is derived from an EMBL/GenBank/DDBJ whole genome shotgun (WGS) entry which is preliminary data.</text>
</comment>
<reference evidence="2" key="1">
    <citation type="submission" date="2023-03" db="EMBL/GenBank/DDBJ databases">
        <title>Massive genome expansion in bonnet fungi (Mycena s.s.) driven by repeated elements and novel gene families across ecological guilds.</title>
        <authorList>
            <consortium name="Lawrence Berkeley National Laboratory"/>
            <person name="Harder C.B."/>
            <person name="Miyauchi S."/>
            <person name="Viragh M."/>
            <person name="Kuo A."/>
            <person name="Thoen E."/>
            <person name="Andreopoulos B."/>
            <person name="Lu D."/>
            <person name="Skrede I."/>
            <person name="Drula E."/>
            <person name="Henrissat B."/>
            <person name="Morin E."/>
            <person name="Kohler A."/>
            <person name="Barry K."/>
            <person name="LaButti K."/>
            <person name="Morin E."/>
            <person name="Salamov A."/>
            <person name="Lipzen A."/>
            <person name="Mereny Z."/>
            <person name="Hegedus B."/>
            <person name="Baldrian P."/>
            <person name="Stursova M."/>
            <person name="Weitz H."/>
            <person name="Taylor A."/>
            <person name="Grigoriev I.V."/>
            <person name="Nagy L.G."/>
            <person name="Martin F."/>
            <person name="Kauserud H."/>
        </authorList>
    </citation>
    <scope>NUCLEOTIDE SEQUENCE</scope>
    <source>
        <strain evidence="2">9144</strain>
    </source>
</reference>
<proteinExistence type="predicted"/>
<organism evidence="2 3">
    <name type="scientific">Mycena pura</name>
    <dbReference type="NCBI Taxonomy" id="153505"/>
    <lineage>
        <taxon>Eukaryota</taxon>
        <taxon>Fungi</taxon>
        <taxon>Dikarya</taxon>
        <taxon>Basidiomycota</taxon>
        <taxon>Agaricomycotina</taxon>
        <taxon>Agaricomycetes</taxon>
        <taxon>Agaricomycetidae</taxon>
        <taxon>Agaricales</taxon>
        <taxon>Marasmiineae</taxon>
        <taxon>Mycenaceae</taxon>
        <taxon>Mycena</taxon>
    </lineage>
</organism>
<sequence length="440" mass="47699">MSSRTTSPDPEEEQDKTHEGRVIAHVTHYPLVPAKNAAGTGAKSKTKTKEKKETKTKEFSHIFKSSTVNYVRLMKDILIAHGEEKYSVSEKRTFSMKIMLPGTKKGDALDIENAKEYTALAKDIVNNKSSKTVTIWVDMGEIKKRWSGHDDEALSELERSLARFRGILEKKYQNDHDSGYTYIDSATGTSYPLTPHMMKQWCRAMVRKCTSDSPPEFMNLFDPANRQVALHPARIAAGANRGSGSGVSDLGHLATIITALVGRGGGGGEQGVLALAKPATPVKSKDNKEPTSSTMSPILPSPSKLPRFLEHAAANLGVSGAADLESPLRQHGYGPDILGMVPDQELVDLGMTRGDAMRLKAGAAPWWNGPDAKRKRSVMESGDAQGIQGFSGGAQGFSTAQYPRTPPSKKVAFELRYAGPHGSGARVSLCRTPCPKTKHT</sequence>
<evidence type="ECO:0000313" key="3">
    <source>
        <dbReference type="Proteomes" id="UP001219525"/>
    </source>
</evidence>
<name>A0AAD6UV06_9AGAR</name>
<evidence type="ECO:0000313" key="2">
    <source>
        <dbReference type="EMBL" id="KAJ7192710.1"/>
    </source>
</evidence>
<dbReference type="EMBL" id="JARJCW010000116">
    <property type="protein sequence ID" value="KAJ7192710.1"/>
    <property type="molecule type" value="Genomic_DNA"/>
</dbReference>
<gene>
    <name evidence="2" type="ORF">GGX14DRAFT_379860</name>
</gene>
<feature type="region of interest" description="Disordered" evidence="1">
    <location>
        <begin position="1"/>
        <end position="53"/>
    </location>
</feature>